<organism evidence="6 7">
    <name type="scientific">Neiella marina</name>
    <dbReference type="NCBI Taxonomy" id="508461"/>
    <lineage>
        <taxon>Bacteria</taxon>
        <taxon>Pseudomonadati</taxon>
        <taxon>Pseudomonadota</taxon>
        <taxon>Gammaproteobacteria</taxon>
        <taxon>Alteromonadales</taxon>
        <taxon>Echinimonadaceae</taxon>
        <taxon>Neiella</taxon>
    </lineage>
</organism>
<name>A0A8J2XNS7_9GAMM</name>
<keyword evidence="1" id="KW-0813">Transport</keyword>
<dbReference type="GO" id="GO:0022857">
    <property type="term" value="F:transmembrane transporter activity"/>
    <property type="evidence" value="ECO:0007669"/>
    <property type="project" value="TreeGrafter"/>
</dbReference>
<dbReference type="InterPro" id="IPR027417">
    <property type="entry name" value="P-loop_NTPase"/>
</dbReference>
<accession>A0A8J2XNS7</accession>
<keyword evidence="2" id="KW-0547">Nucleotide-binding</keyword>
<dbReference type="InterPro" id="IPR017911">
    <property type="entry name" value="MacB-like_ATP-bd"/>
</dbReference>
<keyword evidence="3 6" id="KW-0067">ATP-binding</keyword>
<dbReference type="RefSeq" id="WP_188708080.1">
    <property type="nucleotide sequence ID" value="NZ_BMDX01000004.1"/>
</dbReference>
<evidence type="ECO:0000256" key="3">
    <source>
        <dbReference type="ARBA" id="ARBA00022840"/>
    </source>
</evidence>
<proteinExistence type="inferred from homology"/>
<dbReference type="InterPro" id="IPR017871">
    <property type="entry name" value="ABC_transporter-like_CS"/>
</dbReference>
<feature type="domain" description="ABC transporter" evidence="5">
    <location>
        <begin position="15"/>
        <end position="248"/>
    </location>
</feature>
<protein>
    <submittedName>
        <fullName evidence="6">Macrolide export ATP-binding/permease protein MacB</fullName>
    </submittedName>
</protein>
<dbReference type="EMBL" id="BMDX01000004">
    <property type="protein sequence ID" value="GGA71061.1"/>
    <property type="molecule type" value="Genomic_DNA"/>
</dbReference>
<dbReference type="Gene3D" id="3.40.50.300">
    <property type="entry name" value="P-loop containing nucleotide triphosphate hydrolases"/>
    <property type="match status" value="1"/>
</dbReference>
<dbReference type="PANTHER" id="PTHR24220">
    <property type="entry name" value="IMPORT ATP-BINDING PROTEIN"/>
    <property type="match status" value="1"/>
</dbReference>
<evidence type="ECO:0000256" key="4">
    <source>
        <dbReference type="ARBA" id="ARBA00038388"/>
    </source>
</evidence>
<evidence type="ECO:0000313" key="6">
    <source>
        <dbReference type="EMBL" id="GGA71061.1"/>
    </source>
</evidence>
<evidence type="ECO:0000256" key="2">
    <source>
        <dbReference type="ARBA" id="ARBA00022741"/>
    </source>
</evidence>
<dbReference type="GO" id="GO:0005886">
    <property type="term" value="C:plasma membrane"/>
    <property type="evidence" value="ECO:0007669"/>
    <property type="project" value="TreeGrafter"/>
</dbReference>
<dbReference type="InterPro" id="IPR003439">
    <property type="entry name" value="ABC_transporter-like_ATP-bd"/>
</dbReference>
<comment type="similarity">
    <text evidence="4">Belongs to the ABC transporter superfamily. Macrolide exporter (TC 3.A.1.122) family.</text>
</comment>
<comment type="caution">
    <text evidence="6">The sequence shown here is derived from an EMBL/GenBank/DDBJ whole genome shotgun (WGS) entry which is preliminary data.</text>
</comment>
<dbReference type="Proteomes" id="UP000619743">
    <property type="component" value="Unassembled WGS sequence"/>
</dbReference>
<dbReference type="PROSITE" id="PS50893">
    <property type="entry name" value="ABC_TRANSPORTER_2"/>
    <property type="match status" value="1"/>
</dbReference>
<dbReference type="GO" id="GO:0005524">
    <property type="term" value="F:ATP binding"/>
    <property type="evidence" value="ECO:0007669"/>
    <property type="project" value="UniProtKB-KW"/>
</dbReference>
<dbReference type="GO" id="GO:0016887">
    <property type="term" value="F:ATP hydrolysis activity"/>
    <property type="evidence" value="ECO:0007669"/>
    <property type="project" value="InterPro"/>
</dbReference>
<keyword evidence="7" id="KW-1185">Reference proteome</keyword>
<dbReference type="PROSITE" id="PS00211">
    <property type="entry name" value="ABC_TRANSPORTER_1"/>
    <property type="match status" value="1"/>
</dbReference>
<dbReference type="SUPFAM" id="SSF52540">
    <property type="entry name" value="P-loop containing nucleoside triphosphate hydrolases"/>
    <property type="match status" value="1"/>
</dbReference>
<evidence type="ECO:0000256" key="1">
    <source>
        <dbReference type="ARBA" id="ARBA00022448"/>
    </source>
</evidence>
<gene>
    <name evidence="6" type="primary">macB</name>
    <name evidence="6" type="ORF">GCM10011369_11000</name>
</gene>
<dbReference type="GO" id="GO:1902495">
    <property type="term" value="C:transmembrane transporter complex"/>
    <property type="evidence" value="ECO:0007669"/>
    <property type="project" value="UniProtKB-ARBA"/>
</dbReference>
<dbReference type="AlphaFoldDB" id="A0A8J2XNS7"/>
<reference evidence="7" key="1">
    <citation type="journal article" date="2019" name="Int. J. Syst. Evol. Microbiol.">
        <title>The Global Catalogue of Microorganisms (GCM) 10K type strain sequencing project: providing services to taxonomists for standard genome sequencing and annotation.</title>
        <authorList>
            <consortium name="The Broad Institute Genomics Platform"/>
            <consortium name="The Broad Institute Genome Sequencing Center for Infectious Disease"/>
            <person name="Wu L."/>
            <person name="Ma J."/>
        </authorList>
    </citation>
    <scope>NUCLEOTIDE SEQUENCE [LARGE SCALE GENOMIC DNA]</scope>
    <source>
        <strain evidence="7">CGMCC 1.10130</strain>
    </source>
</reference>
<dbReference type="InterPro" id="IPR015854">
    <property type="entry name" value="ABC_transpr_LolD-like"/>
</dbReference>
<dbReference type="SMART" id="SM00382">
    <property type="entry name" value="AAA"/>
    <property type="match status" value="1"/>
</dbReference>
<dbReference type="CDD" id="cd03255">
    <property type="entry name" value="ABC_MJ0796_LolCDE_FtsE"/>
    <property type="match status" value="1"/>
</dbReference>
<dbReference type="InterPro" id="IPR003593">
    <property type="entry name" value="AAA+_ATPase"/>
</dbReference>
<evidence type="ECO:0000259" key="5">
    <source>
        <dbReference type="PROSITE" id="PS50893"/>
    </source>
</evidence>
<dbReference type="FunFam" id="3.40.50.300:FF:000032">
    <property type="entry name" value="Export ABC transporter ATP-binding protein"/>
    <property type="match status" value="1"/>
</dbReference>
<evidence type="ECO:0000313" key="7">
    <source>
        <dbReference type="Proteomes" id="UP000619743"/>
    </source>
</evidence>
<dbReference type="Pfam" id="PF00005">
    <property type="entry name" value="ABC_tran"/>
    <property type="match status" value="1"/>
</dbReference>
<dbReference type="PANTHER" id="PTHR24220:SF692">
    <property type="entry name" value="ABC TRANSPORTER DOMAIN-CONTAINING PROTEIN"/>
    <property type="match status" value="1"/>
</dbReference>
<sequence length="249" mass="27148">MNRPLTTQQPITATIECQQLSHSFPMAGERFRVLKGIDLTVMPGEMVAIIGPSGSGKSTLMNLIGCLMTPEQGQLKILGQSTIGMSKAELADIRRDHIGFVFQQFNLLARTSALDNVKMPLMYHDSAVADADERATKCLQSVGLGDRLDNHPSQLSGGQQQRVAIARALINRPDILLADEPTGALDTHTSAEIMALFRQLNQAGHTVVLVTHEMEVAEQADRIVMVRDGCLLQDTPTMRQTHVPRAEGS</sequence>